<keyword evidence="3" id="KW-1185">Reference proteome</keyword>
<dbReference type="AlphaFoldDB" id="A0A7J6W264"/>
<proteinExistence type="predicted"/>
<comment type="caution">
    <text evidence="2">The sequence shown here is derived from an EMBL/GenBank/DDBJ whole genome shotgun (WGS) entry which is preliminary data.</text>
</comment>
<protein>
    <submittedName>
        <fullName evidence="2">Uncharacterized protein</fullName>
    </submittedName>
</protein>
<name>A0A7J6W264_THATH</name>
<reference evidence="2 3" key="1">
    <citation type="submission" date="2020-06" db="EMBL/GenBank/DDBJ databases">
        <title>Transcriptomic and genomic resources for Thalictrum thalictroides and T. hernandezii: Facilitating candidate gene discovery in an emerging model plant lineage.</title>
        <authorList>
            <person name="Arias T."/>
            <person name="Riano-Pachon D.M."/>
            <person name="Di Stilio V.S."/>
        </authorList>
    </citation>
    <scope>NUCLEOTIDE SEQUENCE [LARGE SCALE GENOMIC DNA]</scope>
    <source>
        <strain evidence="3">cv. WT478/WT964</strain>
        <tissue evidence="2">Leaves</tissue>
    </source>
</reference>
<evidence type="ECO:0000313" key="2">
    <source>
        <dbReference type="EMBL" id="KAF5191271.1"/>
    </source>
</evidence>
<organism evidence="2 3">
    <name type="scientific">Thalictrum thalictroides</name>
    <name type="common">Rue-anemone</name>
    <name type="synonym">Anemone thalictroides</name>
    <dbReference type="NCBI Taxonomy" id="46969"/>
    <lineage>
        <taxon>Eukaryota</taxon>
        <taxon>Viridiplantae</taxon>
        <taxon>Streptophyta</taxon>
        <taxon>Embryophyta</taxon>
        <taxon>Tracheophyta</taxon>
        <taxon>Spermatophyta</taxon>
        <taxon>Magnoliopsida</taxon>
        <taxon>Ranunculales</taxon>
        <taxon>Ranunculaceae</taxon>
        <taxon>Thalictroideae</taxon>
        <taxon>Thalictrum</taxon>
    </lineage>
</organism>
<evidence type="ECO:0000256" key="1">
    <source>
        <dbReference type="SAM" id="MobiDB-lite"/>
    </source>
</evidence>
<gene>
    <name evidence="2" type="ORF">FRX31_019142</name>
</gene>
<dbReference type="EMBL" id="JABWDY010022988">
    <property type="protein sequence ID" value="KAF5191271.1"/>
    <property type="molecule type" value="Genomic_DNA"/>
</dbReference>
<sequence length="59" mass="6624">MASQGQKTESQESSNSLNESNVERVISVSAQKNRYLLLCQRLLLLKKPPTMKKRSSSLS</sequence>
<feature type="compositionally biased region" description="Low complexity" evidence="1">
    <location>
        <begin position="11"/>
        <end position="20"/>
    </location>
</feature>
<dbReference type="Proteomes" id="UP000554482">
    <property type="component" value="Unassembled WGS sequence"/>
</dbReference>
<accession>A0A7J6W264</accession>
<feature type="region of interest" description="Disordered" evidence="1">
    <location>
        <begin position="1"/>
        <end position="21"/>
    </location>
</feature>
<evidence type="ECO:0000313" key="3">
    <source>
        <dbReference type="Proteomes" id="UP000554482"/>
    </source>
</evidence>